<dbReference type="InterPro" id="IPR000352">
    <property type="entry name" value="Pep_chain_release_fac_I"/>
</dbReference>
<dbReference type="Gene3D" id="3.30.160.20">
    <property type="match status" value="1"/>
</dbReference>
<dbReference type="GO" id="GO:0016149">
    <property type="term" value="F:translation release factor activity, codon specific"/>
    <property type="evidence" value="ECO:0007669"/>
    <property type="project" value="UniProtKB-UniRule"/>
</dbReference>
<evidence type="ECO:0000256" key="9">
    <source>
        <dbReference type="SAM" id="Coils"/>
    </source>
</evidence>
<dbReference type="OrthoDB" id="9806673at2"/>
<comment type="similarity">
    <text evidence="3 7">Belongs to the prokaryotic/mitochondrial release factor family.</text>
</comment>
<dbReference type="SUPFAM" id="SSF75620">
    <property type="entry name" value="Release factor"/>
    <property type="match status" value="1"/>
</dbReference>
<dbReference type="NCBIfam" id="TIGR00019">
    <property type="entry name" value="prfA"/>
    <property type="match status" value="1"/>
</dbReference>
<dbReference type="PANTHER" id="PTHR43804:SF7">
    <property type="entry name" value="LD18447P"/>
    <property type="match status" value="1"/>
</dbReference>
<keyword evidence="6 7" id="KW-0648">Protein biosynthesis</keyword>
<gene>
    <name evidence="7 11" type="primary">prfA</name>
    <name evidence="11" type="ORF">DXV75_05985</name>
</gene>
<dbReference type="FunFam" id="3.30.160.20:FF:000004">
    <property type="entry name" value="Peptide chain release factor 1"/>
    <property type="match status" value="1"/>
</dbReference>
<comment type="function">
    <text evidence="1 7">Peptide chain release factor 1 directs the termination of translation in response to the peptide chain termination codons UAG and UAA.</text>
</comment>
<feature type="coiled-coil region" evidence="9">
    <location>
        <begin position="55"/>
        <end position="97"/>
    </location>
</feature>
<dbReference type="PROSITE" id="PS00745">
    <property type="entry name" value="RF_PROK_I"/>
    <property type="match status" value="1"/>
</dbReference>
<keyword evidence="9" id="KW-0175">Coiled coil</keyword>
<dbReference type="InterPro" id="IPR005139">
    <property type="entry name" value="PCRF"/>
</dbReference>
<organism evidence="11 12">
    <name type="scientific">Alteromonas aestuariivivens</name>
    <dbReference type="NCBI Taxonomy" id="1938339"/>
    <lineage>
        <taxon>Bacteria</taxon>
        <taxon>Pseudomonadati</taxon>
        <taxon>Pseudomonadota</taxon>
        <taxon>Gammaproteobacteria</taxon>
        <taxon>Alteromonadales</taxon>
        <taxon>Alteromonadaceae</taxon>
        <taxon>Alteromonas/Salinimonas group</taxon>
        <taxon>Alteromonas</taxon>
    </lineage>
</organism>
<dbReference type="InterPro" id="IPR050057">
    <property type="entry name" value="Prokaryotic/Mito_RF"/>
</dbReference>
<dbReference type="GO" id="GO:0005829">
    <property type="term" value="C:cytosol"/>
    <property type="evidence" value="ECO:0007669"/>
    <property type="project" value="UniProtKB-ARBA"/>
</dbReference>
<dbReference type="Pfam" id="PF03462">
    <property type="entry name" value="PCRF"/>
    <property type="match status" value="1"/>
</dbReference>
<sequence>MKESVLAKLENLVERFDEVQALLGDPEVIGNQEKFRNLSKEYSQLEEVVKGFHAYRQAQEDLASAQEMLNEDDAEMREMAQEEMKQAKSELERLEGELQVLLLPKDPNDDHNCFLEIRAGAGGDEAAIFAGDLFRMYSRYAETQGWRVEVVSSNEGEHGGFKEVIANVTGDGVYGVLKFESGGHRVQRVPATESQGRIHTSACTVAVLPEIPESEAIEINPSELRIDTFRASGAGGQHVNKTDSAIRITHLPSGIVVECQDERSQHKNRAKAMSVLQARLNQIEEEKRAAEEASTRRSLVGSGDRSERIRTYNFPQGRVTDHRINLTLYRLDEVVEGDLDALLAPIRQEHQADLLASLADE</sequence>
<dbReference type="HAMAP" id="MF_00093">
    <property type="entry name" value="Rel_fac_1"/>
    <property type="match status" value="1"/>
</dbReference>
<keyword evidence="5 7" id="KW-0963">Cytoplasm</keyword>
<dbReference type="PANTHER" id="PTHR43804">
    <property type="entry name" value="LD18447P"/>
    <property type="match status" value="1"/>
</dbReference>
<feature type="modified residue" description="N5-methylglutamine" evidence="7">
    <location>
        <position position="237"/>
    </location>
</feature>
<dbReference type="EMBL" id="QRHA01000003">
    <property type="protein sequence ID" value="RDV27574.1"/>
    <property type="molecule type" value="Genomic_DNA"/>
</dbReference>
<evidence type="ECO:0000256" key="5">
    <source>
        <dbReference type="ARBA" id="ARBA00022490"/>
    </source>
</evidence>
<protein>
    <recommendedName>
        <fullName evidence="7 8">Peptide chain release factor 1</fullName>
        <shortName evidence="7">RF-1</shortName>
    </recommendedName>
</protein>
<dbReference type="Proteomes" id="UP000256561">
    <property type="component" value="Unassembled WGS sequence"/>
</dbReference>
<evidence type="ECO:0000256" key="3">
    <source>
        <dbReference type="ARBA" id="ARBA00010835"/>
    </source>
</evidence>
<dbReference type="SMART" id="SM00937">
    <property type="entry name" value="PCRF"/>
    <property type="match status" value="1"/>
</dbReference>
<comment type="caution">
    <text evidence="11">The sequence shown here is derived from an EMBL/GenBank/DDBJ whole genome shotgun (WGS) entry which is preliminary data.</text>
</comment>
<dbReference type="NCBIfam" id="NF001859">
    <property type="entry name" value="PRK00591.1"/>
    <property type="match status" value="1"/>
</dbReference>
<dbReference type="AlphaFoldDB" id="A0A3D8MB17"/>
<dbReference type="InterPro" id="IPR045853">
    <property type="entry name" value="Pep_chain_release_fac_I_sf"/>
</dbReference>
<evidence type="ECO:0000313" key="11">
    <source>
        <dbReference type="EMBL" id="RDV27574.1"/>
    </source>
</evidence>
<dbReference type="RefSeq" id="WP_115592473.1">
    <property type="nucleotide sequence ID" value="NZ_QRHA01000003.1"/>
</dbReference>
<dbReference type="Gene3D" id="3.30.70.1660">
    <property type="match status" value="1"/>
</dbReference>
<comment type="PTM">
    <text evidence="7">Methylated by PrmC. Methylation increases the termination efficiency of RF1.</text>
</comment>
<evidence type="ECO:0000256" key="1">
    <source>
        <dbReference type="ARBA" id="ARBA00002986"/>
    </source>
</evidence>
<evidence type="ECO:0000256" key="7">
    <source>
        <dbReference type="HAMAP-Rule" id="MF_00093"/>
    </source>
</evidence>
<name>A0A3D8MB17_9ALTE</name>
<dbReference type="Gene3D" id="6.10.140.1950">
    <property type="match status" value="1"/>
</dbReference>
<reference evidence="12" key="1">
    <citation type="submission" date="2018-08" db="EMBL/GenBank/DDBJ databases">
        <authorList>
            <person name="Zhang J."/>
            <person name="Du Z.-J."/>
        </authorList>
    </citation>
    <scope>NUCLEOTIDE SEQUENCE [LARGE SCALE GENOMIC DNA]</scope>
    <source>
        <strain evidence="12">KCTC 52655</strain>
    </source>
</reference>
<dbReference type="InterPro" id="IPR004373">
    <property type="entry name" value="RF-1"/>
</dbReference>
<dbReference type="FunFam" id="3.30.70.1660:FF:000004">
    <property type="entry name" value="Peptide chain release factor 1"/>
    <property type="match status" value="1"/>
</dbReference>
<dbReference type="Pfam" id="PF00472">
    <property type="entry name" value="RF-1"/>
    <property type="match status" value="1"/>
</dbReference>
<evidence type="ECO:0000256" key="4">
    <source>
        <dbReference type="ARBA" id="ARBA00022481"/>
    </source>
</evidence>
<evidence type="ECO:0000313" key="12">
    <source>
        <dbReference type="Proteomes" id="UP000256561"/>
    </source>
</evidence>
<accession>A0A3D8MB17</accession>
<feature type="domain" description="Prokaryotic-type class I peptide chain release factors" evidence="10">
    <location>
        <begin position="230"/>
        <end position="246"/>
    </location>
</feature>
<evidence type="ECO:0000259" key="10">
    <source>
        <dbReference type="PROSITE" id="PS00745"/>
    </source>
</evidence>
<evidence type="ECO:0000256" key="8">
    <source>
        <dbReference type="NCBIfam" id="TIGR00019"/>
    </source>
</evidence>
<evidence type="ECO:0000256" key="6">
    <source>
        <dbReference type="ARBA" id="ARBA00022917"/>
    </source>
</evidence>
<comment type="subcellular location">
    <subcellularLocation>
        <location evidence="2 7">Cytoplasm</location>
    </subcellularLocation>
</comment>
<dbReference type="FunFam" id="3.30.70.1660:FF:000002">
    <property type="entry name" value="Peptide chain release factor 1"/>
    <property type="match status" value="1"/>
</dbReference>
<evidence type="ECO:0000256" key="2">
    <source>
        <dbReference type="ARBA" id="ARBA00004496"/>
    </source>
</evidence>
<proteinExistence type="inferred from homology"/>
<keyword evidence="12" id="KW-1185">Reference proteome</keyword>
<keyword evidence="4 7" id="KW-0488">Methylation</keyword>